<keyword evidence="6" id="KW-1185">Reference proteome</keyword>
<dbReference type="Gene3D" id="3.40.309.10">
    <property type="entry name" value="Aldehyde Dehydrogenase, Chain A, domain 2"/>
    <property type="match status" value="1"/>
</dbReference>
<dbReference type="InterPro" id="IPR047110">
    <property type="entry name" value="GABD/Sad-like"/>
</dbReference>
<name>A0A7S7M7W8_9ACTN</name>
<proteinExistence type="inferred from homology"/>
<dbReference type="Gene3D" id="3.40.605.10">
    <property type="entry name" value="Aldehyde Dehydrogenase, Chain A, domain 1"/>
    <property type="match status" value="1"/>
</dbReference>
<accession>A0A7S7M7W8</accession>
<dbReference type="PANTHER" id="PTHR43217:SF2">
    <property type="entry name" value="SUCCINATE-SEMIALDEHYDE DEHYDROGENASE [NADP(+)]"/>
    <property type="match status" value="1"/>
</dbReference>
<dbReference type="FunFam" id="3.40.605.10:FF:000012">
    <property type="entry name" value="NAD-dependent succinate-semialdehyde dehydrogenase"/>
    <property type="match status" value="1"/>
</dbReference>
<dbReference type="SUPFAM" id="SSF53720">
    <property type="entry name" value="ALDH-like"/>
    <property type="match status" value="1"/>
</dbReference>
<dbReference type="FunFam" id="3.40.309.10:FF:000058">
    <property type="entry name" value="Succinate-semialdehyde dehydrogenase"/>
    <property type="match status" value="1"/>
</dbReference>
<evidence type="ECO:0000313" key="6">
    <source>
        <dbReference type="Proteomes" id="UP000593735"/>
    </source>
</evidence>
<keyword evidence="2" id="KW-0521">NADP</keyword>
<dbReference type="EMBL" id="CP063767">
    <property type="protein sequence ID" value="QOY60399.1"/>
    <property type="molecule type" value="Genomic_DNA"/>
</dbReference>
<reference evidence="5 6" key="1">
    <citation type="submission" date="2020-10" db="EMBL/GenBank/DDBJ databases">
        <title>Olsenella immobilis sp.nov., isolated from the mud in a fermentation cellar used for the production of Chinese strong-flavoured liquor.</title>
        <authorList>
            <person name="Lu L."/>
        </authorList>
    </citation>
    <scope>NUCLEOTIDE SEQUENCE [LARGE SCALE GENOMIC DNA]</scope>
    <source>
        <strain evidence="5 6">LZLJ-2</strain>
    </source>
</reference>
<dbReference type="InterPro" id="IPR016161">
    <property type="entry name" value="Ald_DH/histidinol_DH"/>
</dbReference>
<dbReference type="GO" id="GO:0004030">
    <property type="term" value="F:aldehyde dehydrogenase [NAD(P)+] activity"/>
    <property type="evidence" value="ECO:0007669"/>
    <property type="project" value="InterPro"/>
</dbReference>
<dbReference type="Pfam" id="PF00171">
    <property type="entry name" value="Aldedh"/>
    <property type="match status" value="1"/>
</dbReference>
<dbReference type="InterPro" id="IPR044148">
    <property type="entry name" value="ALDH_GabD1-like"/>
</dbReference>
<dbReference type="Proteomes" id="UP000593735">
    <property type="component" value="Chromosome"/>
</dbReference>
<dbReference type="InterPro" id="IPR015590">
    <property type="entry name" value="Aldehyde_DH_dom"/>
</dbReference>
<dbReference type="PANTHER" id="PTHR43217">
    <property type="entry name" value="SUCCINATE SEMIALDEHYDE DEHYDROGENASE [NAD(P)+] SAD"/>
    <property type="match status" value="1"/>
</dbReference>
<comment type="similarity">
    <text evidence="1">Belongs to the aldehyde dehydrogenase family.</text>
</comment>
<protein>
    <submittedName>
        <fullName evidence="5">NAD-dependent succinate-semialdehyde dehydrogenase</fullName>
    </submittedName>
</protein>
<evidence type="ECO:0000313" key="5">
    <source>
        <dbReference type="EMBL" id="QOY60399.1"/>
    </source>
</evidence>
<dbReference type="AlphaFoldDB" id="A0A7S7M7W8"/>
<evidence type="ECO:0000259" key="4">
    <source>
        <dbReference type="Pfam" id="PF00171"/>
    </source>
</evidence>
<dbReference type="CDD" id="cd07100">
    <property type="entry name" value="ALDH_SSADH1_GabD1"/>
    <property type="match status" value="1"/>
</dbReference>
<gene>
    <name evidence="5" type="ORF">INP52_08310</name>
</gene>
<organism evidence="5 6">
    <name type="scientific">Thermophilibacter immobilis</name>
    <dbReference type="NCBI Taxonomy" id="2779519"/>
    <lineage>
        <taxon>Bacteria</taxon>
        <taxon>Bacillati</taxon>
        <taxon>Actinomycetota</taxon>
        <taxon>Coriobacteriia</taxon>
        <taxon>Coriobacteriales</taxon>
        <taxon>Atopobiaceae</taxon>
        <taxon>Thermophilibacter</taxon>
    </lineage>
</organism>
<evidence type="ECO:0000256" key="3">
    <source>
        <dbReference type="ARBA" id="ARBA00023002"/>
    </source>
</evidence>
<feature type="domain" description="Aldehyde dehydrogenase" evidence="4">
    <location>
        <begin position="3"/>
        <end position="454"/>
    </location>
</feature>
<evidence type="ECO:0000256" key="2">
    <source>
        <dbReference type="ARBA" id="ARBA00022857"/>
    </source>
</evidence>
<dbReference type="KEGG" id="tio:INP52_08310"/>
<dbReference type="InterPro" id="IPR016162">
    <property type="entry name" value="Ald_DH_N"/>
</dbReference>
<dbReference type="RefSeq" id="WP_194370799.1">
    <property type="nucleotide sequence ID" value="NZ_CP063767.1"/>
</dbReference>
<sequence length="463" mass="50206">MAYKTISPYTGKEVKSFPTATDFEVDAALAKAQTAFESWRTSSFAERADVMSNVAKILRENADEYARLISLEMGKLLSEAQAEVELSAQISEYYAEHAAEQLAPRVLAPKGYPEGSVQLVSDPLGVLYIVEPWNFPFYQIIRVSAPQLSAGNVIVMKHASNVPQCAAAFEEIFRKAGAPEGTFQNLYLSHEQSDHVIVDPRVRGVALTGSERAGAQVAAAAGKALKKSTLELGGSDAFIVLDDADVKKAAKWAAFGRNWNAGQVCVSSKRLIVADSVYDEFVETYRELASELVAGDPTDPTTTLAPLSSREAVDRLQKQLDEAVAHGAKAEKLGKPVPEEGFFFQPMMVTDIAEDNPAYQAEFFGPIAQVYRVPDEATAIKLANDSPYGLGGSVFTKDVERGRRVARQLDTGMVFINQPTKVAADIPFGGVKRSGYGHELIDLGIHEFVNQKVVGVCDIDGAF</sequence>
<dbReference type="InterPro" id="IPR016163">
    <property type="entry name" value="Ald_DH_C"/>
</dbReference>
<evidence type="ECO:0000256" key="1">
    <source>
        <dbReference type="ARBA" id="ARBA00009986"/>
    </source>
</evidence>
<keyword evidence="3" id="KW-0560">Oxidoreductase</keyword>
<dbReference type="GO" id="GO:0004777">
    <property type="term" value="F:succinate-semialdehyde dehydrogenase (NAD+) activity"/>
    <property type="evidence" value="ECO:0007669"/>
    <property type="project" value="TreeGrafter"/>
</dbReference>